<name>A0A3M2J745_9CELL</name>
<dbReference type="GO" id="GO:0009424">
    <property type="term" value="C:bacterial-type flagellum hook"/>
    <property type="evidence" value="ECO:0007669"/>
    <property type="project" value="InterPro"/>
</dbReference>
<dbReference type="NCBIfam" id="TIGR02492">
    <property type="entry name" value="flgK_ends"/>
    <property type="match status" value="1"/>
</dbReference>
<organism evidence="10 11">
    <name type="scientific">Cellulomonas triticagri</name>
    <dbReference type="NCBI Taxonomy" id="2483352"/>
    <lineage>
        <taxon>Bacteria</taxon>
        <taxon>Bacillati</taxon>
        <taxon>Actinomycetota</taxon>
        <taxon>Actinomycetes</taxon>
        <taxon>Micrococcales</taxon>
        <taxon>Cellulomonadaceae</taxon>
        <taxon>Cellulomonas</taxon>
    </lineage>
</organism>
<dbReference type="InterPro" id="IPR001444">
    <property type="entry name" value="Flag_bb_rod_N"/>
</dbReference>
<evidence type="ECO:0000259" key="8">
    <source>
        <dbReference type="Pfam" id="PF06429"/>
    </source>
</evidence>
<keyword evidence="10" id="KW-0282">Flagellum</keyword>
<keyword evidence="10" id="KW-0966">Cell projection</keyword>
<dbReference type="Pfam" id="PF00460">
    <property type="entry name" value="Flg_bb_rod"/>
    <property type="match status" value="1"/>
</dbReference>
<proteinExistence type="inferred from homology"/>
<dbReference type="InterPro" id="IPR010930">
    <property type="entry name" value="Flg_bb/hook_C_dom"/>
</dbReference>
<dbReference type="GO" id="GO:0005198">
    <property type="term" value="F:structural molecule activity"/>
    <property type="evidence" value="ECO:0007669"/>
    <property type="project" value="InterPro"/>
</dbReference>
<evidence type="ECO:0000256" key="1">
    <source>
        <dbReference type="ARBA" id="ARBA00004365"/>
    </source>
</evidence>
<dbReference type="InterPro" id="IPR053927">
    <property type="entry name" value="FlgK_helical"/>
</dbReference>
<evidence type="ECO:0000256" key="6">
    <source>
        <dbReference type="ARBA" id="ARBA00023143"/>
    </source>
</evidence>
<comment type="similarity">
    <text evidence="3">Belongs to the flagella basal body rod proteins family.</text>
</comment>
<evidence type="ECO:0000256" key="3">
    <source>
        <dbReference type="ARBA" id="ARBA00009677"/>
    </source>
</evidence>
<comment type="caution">
    <text evidence="10">The sequence shown here is derived from an EMBL/GenBank/DDBJ whole genome shotgun (WGS) entry which is preliminary data.</text>
</comment>
<dbReference type="Pfam" id="PF22638">
    <property type="entry name" value="FlgK_D1"/>
    <property type="match status" value="1"/>
</dbReference>
<evidence type="ECO:0000256" key="2">
    <source>
        <dbReference type="ARBA" id="ARBA00004613"/>
    </source>
</evidence>
<reference evidence="10 11" key="1">
    <citation type="submission" date="2018-10" db="EMBL/GenBank/DDBJ databases">
        <title>Isolation, diversity and antifungal activity of actinobacteria from wheat.</title>
        <authorList>
            <person name="Han C."/>
        </authorList>
    </citation>
    <scope>NUCLEOTIDE SEQUENCE [LARGE SCALE GENOMIC DNA]</scope>
    <source>
        <strain evidence="10 11">NEAU-YY56</strain>
    </source>
</reference>
<evidence type="ECO:0000313" key="10">
    <source>
        <dbReference type="EMBL" id="RMI06765.1"/>
    </source>
</evidence>
<dbReference type="AlphaFoldDB" id="A0A3M2J745"/>
<evidence type="ECO:0000259" key="7">
    <source>
        <dbReference type="Pfam" id="PF00460"/>
    </source>
</evidence>
<dbReference type="InterPro" id="IPR002371">
    <property type="entry name" value="FlgK"/>
</dbReference>
<gene>
    <name evidence="10" type="primary">flgK</name>
    <name evidence="10" type="ORF">EBM89_15295</name>
</gene>
<dbReference type="PANTHER" id="PTHR30033">
    <property type="entry name" value="FLAGELLAR HOOK-ASSOCIATED PROTEIN 1"/>
    <property type="match status" value="1"/>
</dbReference>
<dbReference type="GO" id="GO:0044780">
    <property type="term" value="P:bacterial-type flagellum assembly"/>
    <property type="evidence" value="ECO:0007669"/>
    <property type="project" value="InterPro"/>
</dbReference>
<evidence type="ECO:0000256" key="5">
    <source>
        <dbReference type="ARBA" id="ARBA00022525"/>
    </source>
</evidence>
<dbReference type="EMBL" id="RFFI01000095">
    <property type="protein sequence ID" value="RMI06765.1"/>
    <property type="molecule type" value="Genomic_DNA"/>
</dbReference>
<keyword evidence="6" id="KW-0975">Bacterial flagellum</keyword>
<keyword evidence="11" id="KW-1185">Reference proteome</keyword>
<comment type="subcellular location">
    <subcellularLocation>
        <location evidence="1">Bacterial flagellum</location>
    </subcellularLocation>
    <subcellularLocation>
        <location evidence="2">Secreted</location>
    </subcellularLocation>
</comment>
<dbReference type="OrthoDB" id="9802553at2"/>
<sequence length="477" mass="48350">MSTFSGLGTALSSLIAQRQALEVSGQNVANANTVGYTRQRAALGSLPAATVPSMFSTTDGVGQGTTVTGFERLGDVFLDARLRNETSGAARLAAIATEYKTLETTIGEPSKTGFSADLSDFWSAWSEVAGSPNAASSRAVLLERGTAVADRLATLYQDTATQWDQALTTTKALVTQVNTTAANVADLNTRILSITNAGGSANELMDQRDLLVTELSGLVGASTRTNADGTMDVLVGGNTLVSGSKVSQLTVAASSPASFQGAVDGGAVSVVWAESGHPSGIDGGRVAGLLSVLAPPSSGGVLTGSAVQLNSMATTIATQVNAIHSTAYTEAGYETGTTAGDFFAIDASRPAALGLSVAITDPKDIGVAAGGKGPVDGSIATQMAKLAHATDGPDAQWSAFVVDLGVKSASATSRATVAEAARSTASAAQLAQTSVDTDEETVNMLAFQRAYEGAARVLTAIDEMLDTLINRTGVVGR</sequence>
<dbReference type="PANTHER" id="PTHR30033:SF1">
    <property type="entry name" value="FLAGELLAR HOOK-ASSOCIATED PROTEIN 1"/>
    <property type="match status" value="1"/>
</dbReference>
<evidence type="ECO:0000313" key="11">
    <source>
        <dbReference type="Proteomes" id="UP000269289"/>
    </source>
</evidence>
<dbReference type="SUPFAM" id="SSF64518">
    <property type="entry name" value="Phase 1 flagellin"/>
    <property type="match status" value="1"/>
</dbReference>
<accession>A0A3M2J745</accession>
<feature type="domain" description="Flagellar hook-associated protein FlgK helical" evidence="9">
    <location>
        <begin position="100"/>
        <end position="343"/>
    </location>
</feature>
<dbReference type="RefSeq" id="WP_122150419.1">
    <property type="nucleotide sequence ID" value="NZ_RFFI01000095.1"/>
</dbReference>
<feature type="domain" description="Flagellar basal-body/hook protein C-terminal" evidence="8">
    <location>
        <begin position="434"/>
        <end position="470"/>
    </location>
</feature>
<evidence type="ECO:0000259" key="9">
    <source>
        <dbReference type="Pfam" id="PF22638"/>
    </source>
</evidence>
<dbReference type="Proteomes" id="UP000269289">
    <property type="component" value="Unassembled WGS sequence"/>
</dbReference>
<protein>
    <recommendedName>
        <fullName evidence="4">Flagellar hook-associated protein 1</fullName>
    </recommendedName>
</protein>
<keyword evidence="10" id="KW-0969">Cilium</keyword>
<feature type="domain" description="Flagellar basal body rod protein N-terminal" evidence="7">
    <location>
        <begin position="9"/>
        <end position="37"/>
    </location>
</feature>
<evidence type="ECO:0000256" key="4">
    <source>
        <dbReference type="ARBA" id="ARBA00016244"/>
    </source>
</evidence>
<dbReference type="Pfam" id="PF06429">
    <property type="entry name" value="Flg_bbr_C"/>
    <property type="match status" value="1"/>
</dbReference>
<dbReference type="GO" id="GO:0005576">
    <property type="term" value="C:extracellular region"/>
    <property type="evidence" value="ECO:0007669"/>
    <property type="project" value="UniProtKB-SubCell"/>
</dbReference>
<keyword evidence="5" id="KW-0964">Secreted</keyword>